<evidence type="ECO:0000313" key="11">
    <source>
        <dbReference type="Proteomes" id="UP001229346"/>
    </source>
</evidence>
<keyword evidence="5 8" id="KW-0119">Carbohydrate metabolism</keyword>
<dbReference type="InterPro" id="IPR001000">
    <property type="entry name" value="GH10_dom"/>
</dbReference>
<comment type="similarity">
    <text evidence="8">Belongs to the glycosyl hydrolase 10 (cellulase F) family.</text>
</comment>
<dbReference type="Pfam" id="PF00331">
    <property type="entry name" value="Glyco_hydro_10"/>
    <property type="match status" value="1"/>
</dbReference>
<dbReference type="PRINTS" id="PR00134">
    <property type="entry name" value="GLHYDRLASE10"/>
</dbReference>
<dbReference type="PROSITE" id="PS51760">
    <property type="entry name" value="GH10_2"/>
    <property type="match status" value="1"/>
</dbReference>
<gene>
    <name evidence="10" type="ORF">J2T15_002039</name>
</gene>
<dbReference type="RefSeq" id="WP_307203514.1">
    <property type="nucleotide sequence ID" value="NZ_JAUSST010000002.1"/>
</dbReference>
<dbReference type="InterPro" id="IPR017853">
    <property type="entry name" value="GH"/>
</dbReference>
<keyword evidence="3" id="KW-0858">Xylan degradation</keyword>
<accession>A0ABT9U2C1</accession>
<feature type="domain" description="GH10" evidence="9">
    <location>
        <begin position="6"/>
        <end position="335"/>
    </location>
</feature>
<dbReference type="SMART" id="SM00633">
    <property type="entry name" value="Glyco_10"/>
    <property type="match status" value="1"/>
</dbReference>
<dbReference type="EC" id="3.2.1.8" evidence="8"/>
<dbReference type="Gene3D" id="3.20.20.80">
    <property type="entry name" value="Glycosidases"/>
    <property type="match status" value="1"/>
</dbReference>
<evidence type="ECO:0000256" key="6">
    <source>
        <dbReference type="ARBA" id="ARBA00023295"/>
    </source>
</evidence>
<dbReference type="PANTHER" id="PTHR31490:SF90">
    <property type="entry name" value="ENDO-1,4-BETA-XYLANASE A"/>
    <property type="match status" value="1"/>
</dbReference>
<evidence type="ECO:0000259" key="9">
    <source>
        <dbReference type="PROSITE" id="PS51760"/>
    </source>
</evidence>
<dbReference type="PANTHER" id="PTHR31490">
    <property type="entry name" value="GLYCOSYL HYDROLASE"/>
    <property type="match status" value="1"/>
</dbReference>
<proteinExistence type="inferred from homology"/>
<organism evidence="10 11">
    <name type="scientific">Paenibacillus harenae</name>
    <dbReference type="NCBI Taxonomy" id="306543"/>
    <lineage>
        <taxon>Bacteria</taxon>
        <taxon>Bacillati</taxon>
        <taxon>Bacillota</taxon>
        <taxon>Bacilli</taxon>
        <taxon>Bacillales</taxon>
        <taxon>Paenibacillaceae</taxon>
        <taxon>Paenibacillus</taxon>
    </lineage>
</organism>
<evidence type="ECO:0000256" key="7">
    <source>
        <dbReference type="ARBA" id="ARBA00023326"/>
    </source>
</evidence>
<evidence type="ECO:0000256" key="4">
    <source>
        <dbReference type="ARBA" id="ARBA00022801"/>
    </source>
</evidence>
<reference evidence="10 11" key="1">
    <citation type="submission" date="2023-07" db="EMBL/GenBank/DDBJ databases">
        <title>Sorghum-associated microbial communities from plants grown in Nebraska, USA.</title>
        <authorList>
            <person name="Schachtman D."/>
        </authorList>
    </citation>
    <scope>NUCLEOTIDE SEQUENCE [LARGE SCALE GENOMIC DNA]</scope>
    <source>
        <strain evidence="10 11">CC482</strain>
    </source>
</reference>
<keyword evidence="7 8" id="KW-0624">Polysaccharide degradation</keyword>
<evidence type="ECO:0000313" key="10">
    <source>
        <dbReference type="EMBL" id="MDQ0112604.1"/>
    </source>
</evidence>
<comment type="catalytic activity">
    <reaction evidence="1 8">
        <text>Endohydrolysis of (1-&gt;4)-beta-D-xylosidic linkages in xylans.</text>
        <dbReference type="EC" id="3.2.1.8"/>
    </reaction>
</comment>
<evidence type="ECO:0000256" key="2">
    <source>
        <dbReference type="ARBA" id="ARBA00004851"/>
    </source>
</evidence>
<keyword evidence="4 8" id="KW-0378">Hydrolase</keyword>
<keyword evidence="11" id="KW-1185">Reference proteome</keyword>
<dbReference type="Proteomes" id="UP001229346">
    <property type="component" value="Unassembled WGS sequence"/>
</dbReference>
<dbReference type="InterPro" id="IPR044846">
    <property type="entry name" value="GH10"/>
</dbReference>
<comment type="caution">
    <text evidence="10">The sequence shown here is derived from an EMBL/GenBank/DDBJ whole genome shotgun (WGS) entry which is preliminary data.</text>
</comment>
<protein>
    <recommendedName>
        <fullName evidence="8">Beta-xylanase</fullName>
        <ecNumber evidence="8">3.2.1.8</ecNumber>
    </recommendedName>
</protein>
<dbReference type="EMBL" id="JAUSSU010000004">
    <property type="protein sequence ID" value="MDQ0112604.1"/>
    <property type="molecule type" value="Genomic_DNA"/>
</dbReference>
<dbReference type="SUPFAM" id="SSF51445">
    <property type="entry name" value="(Trans)glycosidases"/>
    <property type="match status" value="1"/>
</dbReference>
<name>A0ABT9U2C1_PAEHA</name>
<keyword evidence="6 8" id="KW-0326">Glycosidase</keyword>
<evidence type="ECO:0000256" key="8">
    <source>
        <dbReference type="RuleBase" id="RU361174"/>
    </source>
</evidence>
<evidence type="ECO:0000256" key="5">
    <source>
        <dbReference type="ARBA" id="ARBA00023277"/>
    </source>
</evidence>
<sequence length="342" mass="39222">MNQSTSAQTPKLHEVFGQHFRIGAAVNPRTLVSQRELLAQHFNSVTAENEMKFERLHPAEDRYTFEEADRLMEFAKANKMAVRGHTLVWHNQTSDWVFDNGSGGLVDRDTLLARMKAHIETVVGRYKGQIYAWDVVNEAVSDSVEEQLRPSKWLDIIGDDFIAKAFEYAHAADPDALLFYNDYNESVPAKREKIYALVKSLKENGVPIHGVGLQAHWNLTHPTLDDIRAAIDRYASLGLQLHITEMDVSVFAFEDRRTDLTAPTTEMMQLQEERYGEMFQLFREYSDVLTCVTFWGAADDFTWLDGFPVRGRKNWPLLFDTKHQPKGSYYKVISQPEEALEG</sequence>
<evidence type="ECO:0000256" key="3">
    <source>
        <dbReference type="ARBA" id="ARBA00022651"/>
    </source>
</evidence>
<comment type="pathway">
    <text evidence="2">Glycan degradation; xylan degradation.</text>
</comment>
<dbReference type="GO" id="GO:0031176">
    <property type="term" value="F:endo-1,4-beta-xylanase activity"/>
    <property type="evidence" value="ECO:0007669"/>
    <property type="project" value="UniProtKB-EC"/>
</dbReference>
<evidence type="ECO:0000256" key="1">
    <source>
        <dbReference type="ARBA" id="ARBA00000681"/>
    </source>
</evidence>